<comment type="caution">
    <text evidence="7">The sequence shown here is derived from an EMBL/GenBank/DDBJ whole genome shotgun (WGS) entry which is preliminary data.</text>
</comment>
<evidence type="ECO:0000256" key="4">
    <source>
        <dbReference type="RuleBase" id="RU003733"/>
    </source>
</evidence>
<evidence type="ECO:0000313" key="7">
    <source>
        <dbReference type="EMBL" id="PCS03975.1"/>
    </source>
</evidence>
<dbReference type="SUPFAM" id="SSF53067">
    <property type="entry name" value="Actin-like ATPase domain"/>
    <property type="match status" value="2"/>
</dbReference>
<reference evidence="7 8" key="1">
    <citation type="submission" date="2014-12" db="EMBL/GenBank/DDBJ databases">
        <title>Draft genome sequences of 10 type strains of Lactococcus.</title>
        <authorList>
            <person name="Sun Z."/>
            <person name="Zhong Z."/>
            <person name="Liu W."/>
            <person name="Zhang W."/>
            <person name="Zhang H."/>
        </authorList>
    </citation>
    <scope>NUCLEOTIDE SEQUENCE [LARGE SCALE GENOMIC DNA]</scope>
    <source>
        <strain evidence="7 8">DSM 22330</strain>
    </source>
</reference>
<feature type="domain" description="Carbohydrate kinase FGGY C-terminal" evidence="6">
    <location>
        <begin position="259"/>
        <end position="442"/>
    </location>
</feature>
<evidence type="ECO:0000256" key="2">
    <source>
        <dbReference type="ARBA" id="ARBA00022679"/>
    </source>
</evidence>
<keyword evidence="8" id="KW-1185">Reference proteome</keyword>
<organism evidence="7 8">
    <name type="scientific">Pseudolactococcus chungangensis CAU 28 = DSM 22330</name>
    <dbReference type="NCBI Taxonomy" id="1122154"/>
    <lineage>
        <taxon>Bacteria</taxon>
        <taxon>Bacillati</taxon>
        <taxon>Bacillota</taxon>
        <taxon>Bacilli</taxon>
        <taxon>Lactobacillales</taxon>
        <taxon>Streptococcaceae</taxon>
        <taxon>Pseudolactococcus</taxon>
    </lineage>
</organism>
<dbReference type="InterPro" id="IPR018484">
    <property type="entry name" value="FGGY_N"/>
</dbReference>
<proteinExistence type="inferred from homology"/>
<dbReference type="Pfam" id="PF02782">
    <property type="entry name" value="FGGY_C"/>
    <property type="match status" value="1"/>
</dbReference>
<dbReference type="EMBL" id="JXJT01000006">
    <property type="protein sequence ID" value="PCS03975.1"/>
    <property type="molecule type" value="Genomic_DNA"/>
</dbReference>
<accession>A0ABX4I8H7</accession>
<dbReference type="PIRSF" id="PIRSF000538">
    <property type="entry name" value="GlpK"/>
    <property type="match status" value="1"/>
</dbReference>
<dbReference type="InterPro" id="IPR018483">
    <property type="entry name" value="Carb_kinase_FGGY_CS"/>
</dbReference>
<keyword evidence="3 4" id="KW-0418">Kinase</keyword>
<gene>
    <name evidence="7" type="ORF">RR45_GL001794</name>
</gene>
<evidence type="ECO:0000313" key="8">
    <source>
        <dbReference type="Proteomes" id="UP000218979"/>
    </source>
</evidence>
<evidence type="ECO:0000259" key="5">
    <source>
        <dbReference type="Pfam" id="PF00370"/>
    </source>
</evidence>
<dbReference type="Proteomes" id="UP000218979">
    <property type="component" value="Unassembled WGS sequence"/>
</dbReference>
<dbReference type="Pfam" id="PF00370">
    <property type="entry name" value="FGGY_N"/>
    <property type="match status" value="1"/>
</dbReference>
<evidence type="ECO:0000256" key="1">
    <source>
        <dbReference type="ARBA" id="ARBA00009156"/>
    </source>
</evidence>
<dbReference type="PANTHER" id="PTHR43095">
    <property type="entry name" value="SUGAR KINASE"/>
    <property type="match status" value="1"/>
</dbReference>
<name>A0ABX4I8H7_9LACT</name>
<dbReference type="CDD" id="cd07770">
    <property type="entry name" value="ASKHA_NBD_FGGY_GntK"/>
    <property type="match status" value="1"/>
</dbReference>
<evidence type="ECO:0000259" key="6">
    <source>
        <dbReference type="Pfam" id="PF02782"/>
    </source>
</evidence>
<dbReference type="InterPro" id="IPR000577">
    <property type="entry name" value="Carb_kinase_FGGY"/>
</dbReference>
<dbReference type="InterPro" id="IPR043129">
    <property type="entry name" value="ATPase_NBD"/>
</dbReference>
<dbReference type="PROSITE" id="PS00445">
    <property type="entry name" value="FGGY_KINASES_2"/>
    <property type="match status" value="1"/>
</dbReference>
<dbReference type="Gene3D" id="3.30.420.40">
    <property type="match status" value="2"/>
</dbReference>
<dbReference type="PANTHER" id="PTHR43095:SF2">
    <property type="entry name" value="GLUCONOKINASE"/>
    <property type="match status" value="1"/>
</dbReference>
<dbReference type="InterPro" id="IPR050406">
    <property type="entry name" value="FGGY_Carb_Kinase"/>
</dbReference>
<sequence length="502" mass="55432">MGENMTYWIGVDIGTTATKAVLFTASGKVKASYTIAYDLYRDSSGMAEEVPEDIFDAVIGTIRAVSDSLTVTDKLAGIGFSAQQHSLIGAAYDFRPLTRVITWADMRANEEATTLRNSEQGHAIFMRTGTPIQPMSPLAKLLWLKNKHPERFQAVRYFMDIKTYVFNRLFGVYKLDLSLASATGLYHLENQQWDYEILDMLGITRDKLPEIVSPYEIESGLSLDDAQKMNIPPDTSFIWGAADGPMSNLGVNAMQSSIAALTIGTSGAIRVMIDQPLVDKKARTFTYALDETHWVIGGATNSGASVLAWLKEQVFADKLTLEEMTTMAEKVPPGSQGLIFHPYLGGERAPIWDATATGAFFGLGYEHGQAEMARAVIEGITYNIHAIAYALEEVVGEIKSIQATGGFVNSELWLQILADIFEMPIHIPESQEAGCLGAIILSQKALGVISDIDEVAKQVTTSTVYMPLPEHFSTYRELERLYTELLAHYQTRYGKLSAFKKR</sequence>
<comment type="similarity">
    <text evidence="1 4">Belongs to the FGGY kinase family.</text>
</comment>
<dbReference type="InterPro" id="IPR018485">
    <property type="entry name" value="FGGY_C"/>
</dbReference>
<keyword evidence="2 4" id="KW-0808">Transferase</keyword>
<protein>
    <submittedName>
        <fullName evidence="7">Gluconokinase</fullName>
    </submittedName>
</protein>
<feature type="domain" description="Carbohydrate kinase FGGY N-terminal" evidence="5">
    <location>
        <begin position="7"/>
        <end position="250"/>
    </location>
</feature>
<evidence type="ECO:0000256" key="3">
    <source>
        <dbReference type="ARBA" id="ARBA00022777"/>
    </source>
</evidence>